<proteinExistence type="predicted"/>
<gene>
    <name evidence="2" type="ORF">GCM10017581_043660</name>
</gene>
<sequence length="81" mass="8368">MEIDDSNHASGAPLPGDPPLPFPPGHTAQPPGPFARRRCSTHHDTATATTAADRGHATIAARARAAGIRAVAEAVDLTLLR</sequence>
<evidence type="ECO:0000313" key="2">
    <source>
        <dbReference type="EMBL" id="GLL02624.1"/>
    </source>
</evidence>
<dbReference type="AlphaFoldDB" id="A0A9W6NMN5"/>
<evidence type="ECO:0000256" key="1">
    <source>
        <dbReference type="SAM" id="MobiDB-lite"/>
    </source>
</evidence>
<comment type="caution">
    <text evidence="2">The sequence shown here is derived from an EMBL/GenBank/DDBJ whole genome shotgun (WGS) entry which is preliminary data.</text>
</comment>
<dbReference type="EMBL" id="BSFP01000025">
    <property type="protein sequence ID" value="GLL02624.1"/>
    <property type="molecule type" value="Genomic_DNA"/>
</dbReference>
<feature type="region of interest" description="Disordered" evidence="1">
    <location>
        <begin position="1"/>
        <end position="53"/>
    </location>
</feature>
<reference evidence="2" key="1">
    <citation type="journal article" date="2014" name="Int. J. Syst. Evol. Microbiol.">
        <title>Complete genome sequence of Corynebacterium casei LMG S-19264T (=DSM 44701T), isolated from a smear-ripened cheese.</title>
        <authorList>
            <consortium name="US DOE Joint Genome Institute (JGI-PGF)"/>
            <person name="Walter F."/>
            <person name="Albersmeier A."/>
            <person name="Kalinowski J."/>
            <person name="Ruckert C."/>
        </authorList>
    </citation>
    <scope>NUCLEOTIDE SEQUENCE</scope>
    <source>
        <strain evidence="2">VKM Ac-1321</strain>
    </source>
</reference>
<evidence type="ECO:0000313" key="3">
    <source>
        <dbReference type="Proteomes" id="UP001143480"/>
    </source>
</evidence>
<reference evidence="2" key="2">
    <citation type="submission" date="2023-01" db="EMBL/GenBank/DDBJ databases">
        <authorList>
            <person name="Sun Q."/>
            <person name="Evtushenko L."/>
        </authorList>
    </citation>
    <scope>NUCLEOTIDE SEQUENCE</scope>
    <source>
        <strain evidence="2">VKM Ac-1321</strain>
    </source>
</reference>
<protein>
    <submittedName>
        <fullName evidence="2">Uncharacterized protein</fullName>
    </submittedName>
</protein>
<feature type="compositionally biased region" description="Pro residues" evidence="1">
    <location>
        <begin position="15"/>
        <end position="24"/>
    </location>
</feature>
<name>A0A9W6NMN5_9ACTN</name>
<keyword evidence="3" id="KW-1185">Reference proteome</keyword>
<organism evidence="2 3">
    <name type="scientific">Dactylosporangium matsuzakiense</name>
    <dbReference type="NCBI Taxonomy" id="53360"/>
    <lineage>
        <taxon>Bacteria</taxon>
        <taxon>Bacillati</taxon>
        <taxon>Actinomycetota</taxon>
        <taxon>Actinomycetes</taxon>
        <taxon>Micromonosporales</taxon>
        <taxon>Micromonosporaceae</taxon>
        <taxon>Dactylosporangium</taxon>
    </lineage>
</organism>
<accession>A0A9W6NMN5</accession>
<dbReference type="Proteomes" id="UP001143480">
    <property type="component" value="Unassembled WGS sequence"/>
</dbReference>